<name>A0A3G9J970_9FIRM</name>
<accession>A0A3G9J970</accession>
<proteinExistence type="predicted"/>
<dbReference type="EMBL" id="AP019309">
    <property type="protein sequence ID" value="BBH27096.1"/>
    <property type="molecule type" value="Genomic_DNA"/>
</dbReference>
<gene>
    <name evidence="1" type="ORF">SG0102_20300</name>
</gene>
<evidence type="ECO:0000313" key="2">
    <source>
        <dbReference type="Proteomes" id="UP000268059"/>
    </source>
</evidence>
<evidence type="ECO:0000313" key="1">
    <source>
        <dbReference type="EMBL" id="BBH27096.1"/>
    </source>
</evidence>
<dbReference type="KEGG" id="ebm:SG0102_20300"/>
<protein>
    <submittedName>
        <fullName evidence="1">Uncharacterized protein</fullName>
    </submittedName>
</protein>
<reference evidence="1 2" key="1">
    <citation type="submission" date="2018-11" db="EMBL/GenBank/DDBJ databases">
        <title>Novel Erysipelotrichaceae bacterium isolated from small intestine of a swine.</title>
        <authorList>
            <person name="Kim J.S."/>
            <person name="Choe H."/>
            <person name="Lee Y.R."/>
            <person name="Kim K.M."/>
            <person name="Park D.S."/>
        </authorList>
    </citation>
    <scope>NUCLEOTIDE SEQUENCE [LARGE SCALE GENOMIC DNA]</scope>
    <source>
        <strain evidence="1 2">SG0102</strain>
    </source>
</reference>
<keyword evidence="2" id="KW-1185">Reference proteome</keyword>
<sequence>MRGDMAQPSIKSPAEDGKNPKLYDLFMNKLTLEANLSGHFKNEHVDLSLFK</sequence>
<dbReference type="Proteomes" id="UP000268059">
    <property type="component" value="Chromosome"/>
</dbReference>
<dbReference type="AlphaFoldDB" id="A0A3G9J970"/>
<organism evidence="1 2">
    <name type="scientific">Intestinibaculum porci</name>
    <dbReference type="NCBI Taxonomy" id="2487118"/>
    <lineage>
        <taxon>Bacteria</taxon>
        <taxon>Bacillati</taxon>
        <taxon>Bacillota</taxon>
        <taxon>Erysipelotrichia</taxon>
        <taxon>Erysipelotrichales</taxon>
        <taxon>Erysipelotrichaceae</taxon>
        <taxon>Intestinibaculum</taxon>
    </lineage>
</organism>
<dbReference type="InParanoid" id="A0A3G9J970"/>